<dbReference type="Pfam" id="PF09511">
    <property type="entry name" value="RNA_lig_T4_1"/>
    <property type="match status" value="1"/>
</dbReference>
<dbReference type="SUPFAM" id="SSF56091">
    <property type="entry name" value="DNA ligase/mRNA capping enzyme, catalytic domain"/>
    <property type="match status" value="1"/>
</dbReference>
<organism evidence="2">
    <name type="scientific">Siphoviridae sp. ctsUY14</name>
    <dbReference type="NCBI Taxonomy" id="2825693"/>
    <lineage>
        <taxon>Viruses</taxon>
        <taxon>Duplodnaviria</taxon>
        <taxon>Heunggongvirae</taxon>
        <taxon>Uroviricota</taxon>
        <taxon>Caudoviricetes</taxon>
    </lineage>
</organism>
<sequence>MKNKLKLKILRFINSNHNWRAILSAPPYNLMFRDFDGYTLIKYSQLFSDFKEPMVREARGFIIKKEGYKYVPVCIPFTKFFCVGDPNAQDALYKLAHRDEWYVEEKIDGSLIKLWWDNDEWHISTSGTTDAEKAAVQFEMNDITNYKQLFMYASKDKIDYDRLDKRYTYMFELIGLENKVIVPYEKEDVYYLGRRDNYTLLEMPYFDDDCAGVEKCKRPKCRIVKVNKNPKKVMKELQKEVNSFTKEHEHFEGYVISDKGLKTRVKMKSTQYMELFFQKGNGIFSPRKILLMILDQKDDDVLSSFPEYRPQFDDVRRAFCVWLEAVKNDLRYMDARNWDDRKKFAEWAKGTTCPSIVFSAFNNEERLDGDWLERQVRKIQISNLAIQIGIEERKENKTDV</sequence>
<evidence type="ECO:0000259" key="1">
    <source>
        <dbReference type="Pfam" id="PF09511"/>
    </source>
</evidence>
<proteinExistence type="predicted"/>
<feature type="domain" description="T4 RNA ligase 1-like N-terminal" evidence="1">
    <location>
        <begin position="57"/>
        <end position="272"/>
    </location>
</feature>
<dbReference type="GO" id="GO:0016874">
    <property type="term" value="F:ligase activity"/>
    <property type="evidence" value="ECO:0007669"/>
    <property type="project" value="UniProtKB-KW"/>
</dbReference>
<keyword evidence="2" id="KW-0436">Ligase</keyword>
<protein>
    <submittedName>
        <fullName evidence="2">RNA ligase</fullName>
    </submittedName>
</protein>
<dbReference type="InterPro" id="IPR019039">
    <property type="entry name" value="T4-Rnl1-like_N"/>
</dbReference>
<dbReference type="EMBL" id="BK015346">
    <property type="protein sequence ID" value="DAE02423.1"/>
    <property type="molecule type" value="Genomic_DNA"/>
</dbReference>
<name>A0A8S5P5L8_9CAUD</name>
<accession>A0A8S5P5L8</accession>
<evidence type="ECO:0000313" key="2">
    <source>
        <dbReference type="EMBL" id="DAE02423.1"/>
    </source>
</evidence>
<reference evidence="2" key="1">
    <citation type="journal article" date="2021" name="Proc. Natl. Acad. Sci. U.S.A.">
        <title>A Catalog of Tens of Thousands of Viruses from Human Metagenomes Reveals Hidden Associations with Chronic Diseases.</title>
        <authorList>
            <person name="Tisza M.J."/>
            <person name="Buck C.B."/>
        </authorList>
    </citation>
    <scope>NUCLEOTIDE SEQUENCE</scope>
    <source>
        <strain evidence="2">CtsUY14</strain>
    </source>
</reference>